<gene>
    <name evidence="2" type="ORF">GOODEAATRI_013502</name>
</gene>
<feature type="transmembrane region" description="Helical" evidence="1">
    <location>
        <begin position="20"/>
        <end position="38"/>
    </location>
</feature>
<organism evidence="2 3">
    <name type="scientific">Goodea atripinnis</name>
    <dbReference type="NCBI Taxonomy" id="208336"/>
    <lineage>
        <taxon>Eukaryota</taxon>
        <taxon>Metazoa</taxon>
        <taxon>Chordata</taxon>
        <taxon>Craniata</taxon>
        <taxon>Vertebrata</taxon>
        <taxon>Euteleostomi</taxon>
        <taxon>Actinopterygii</taxon>
        <taxon>Neopterygii</taxon>
        <taxon>Teleostei</taxon>
        <taxon>Neoteleostei</taxon>
        <taxon>Acanthomorphata</taxon>
        <taxon>Ovalentaria</taxon>
        <taxon>Atherinomorphae</taxon>
        <taxon>Cyprinodontiformes</taxon>
        <taxon>Goodeidae</taxon>
        <taxon>Goodea</taxon>
    </lineage>
</organism>
<sequence length="93" mass="9957">LLGFVFPLLYIKLPLPDDNVVLFIHLAGLVVFCSWVSGKKKMEICETGNEKGLQLSVGRVTQGAGLPNTSISTGEAQSVIGNLPPTYEEIVAI</sequence>
<proteinExistence type="predicted"/>
<keyword evidence="1" id="KW-1133">Transmembrane helix</keyword>
<evidence type="ECO:0000256" key="1">
    <source>
        <dbReference type="SAM" id="Phobius"/>
    </source>
</evidence>
<evidence type="ECO:0000313" key="3">
    <source>
        <dbReference type="Proteomes" id="UP001476798"/>
    </source>
</evidence>
<evidence type="ECO:0000313" key="2">
    <source>
        <dbReference type="EMBL" id="MEQ2188291.1"/>
    </source>
</evidence>
<feature type="non-terminal residue" evidence="2">
    <location>
        <position position="1"/>
    </location>
</feature>
<accession>A0ABV0PXR4</accession>
<protein>
    <submittedName>
        <fullName evidence="2">Uncharacterized protein</fullName>
    </submittedName>
</protein>
<name>A0ABV0PXR4_9TELE</name>
<keyword evidence="3" id="KW-1185">Reference proteome</keyword>
<dbReference type="EMBL" id="JAHRIO010090872">
    <property type="protein sequence ID" value="MEQ2188291.1"/>
    <property type="molecule type" value="Genomic_DNA"/>
</dbReference>
<keyword evidence="1" id="KW-0812">Transmembrane</keyword>
<dbReference type="Proteomes" id="UP001476798">
    <property type="component" value="Unassembled WGS sequence"/>
</dbReference>
<keyword evidence="1" id="KW-0472">Membrane</keyword>
<reference evidence="2 3" key="1">
    <citation type="submission" date="2021-06" db="EMBL/GenBank/DDBJ databases">
        <authorList>
            <person name="Palmer J.M."/>
        </authorList>
    </citation>
    <scope>NUCLEOTIDE SEQUENCE [LARGE SCALE GENOMIC DNA]</scope>
    <source>
        <strain evidence="2 3">GA_2019</strain>
        <tissue evidence="2">Muscle</tissue>
    </source>
</reference>
<comment type="caution">
    <text evidence="2">The sequence shown here is derived from an EMBL/GenBank/DDBJ whole genome shotgun (WGS) entry which is preliminary data.</text>
</comment>